<evidence type="ECO:0000256" key="10">
    <source>
        <dbReference type="ARBA" id="ARBA00022723"/>
    </source>
</evidence>
<dbReference type="InterPro" id="IPR029044">
    <property type="entry name" value="Nucleotide-diphossugar_trans"/>
</dbReference>
<dbReference type="Proteomes" id="UP000015104">
    <property type="component" value="Unassembled WGS sequence"/>
</dbReference>
<dbReference type="Gene3D" id="3.90.550.10">
    <property type="entry name" value="Spore Coat Polysaccharide Biosynthesis Protein SpsA, Chain A"/>
    <property type="match status" value="1"/>
</dbReference>
<evidence type="ECO:0000256" key="12">
    <source>
        <dbReference type="ARBA" id="ARBA00022968"/>
    </source>
</evidence>
<comment type="subcellular location">
    <subcellularLocation>
        <location evidence="3">Endoplasmic reticulum membrane</location>
        <topology evidence="3">Single-pass type II membrane protein</topology>
    </subcellularLocation>
    <subcellularLocation>
        <location evidence="2">Golgi apparatus membrane</location>
        <topology evidence="2">Single-pass type II membrane protein</topology>
    </subcellularLocation>
</comment>
<protein>
    <recommendedName>
        <fullName evidence="19">Exostosin-2</fullName>
        <ecNumber evidence="6">2.4.1.224</ecNumber>
    </recommendedName>
</protein>
<dbReference type="PANTHER" id="PTHR48261:SF5">
    <property type="entry name" value="EXOSTOSIN GLYCOSYLTRANSFERASE 2"/>
    <property type="match status" value="1"/>
</dbReference>
<keyword evidence="23" id="KW-1185">Reference proteome</keyword>
<evidence type="ECO:0000256" key="14">
    <source>
        <dbReference type="ARBA" id="ARBA00023034"/>
    </source>
</evidence>
<keyword evidence="16" id="KW-1015">Disulfide bond</keyword>
<dbReference type="GO" id="GO:0015012">
    <property type="term" value="P:heparan sulfate proteoglycan biosynthetic process"/>
    <property type="evidence" value="ECO:0007669"/>
    <property type="project" value="UniProtKB-ARBA"/>
</dbReference>
<evidence type="ECO:0000259" key="21">
    <source>
        <dbReference type="Pfam" id="PF09258"/>
    </source>
</evidence>
<evidence type="ECO:0000256" key="16">
    <source>
        <dbReference type="ARBA" id="ARBA00023157"/>
    </source>
</evidence>
<keyword evidence="10" id="KW-0479">Metal-binding</keyword>
<evidence type="ECO:0000256" key="3">
    <source>
        <dbReference type="ARBA" id="ARBA00004648"/>
    </source>
</evidence>
<dbReference type="SUPFAM" id="SSF53448">
    <property type="entry name" value="Nucleotide-diphospho-sugar transferases"/>
    <property type="match status" value="1"/>
</dbReference>
<evidence type="ECO:0000256" key="11">
    <source>
        <dbReference type="ARBA" id="ARBA00022824"/>
    </source>
</evidence>
<reference evidence="23" key="1">
    <citation type="submission" date="2011-08" db="EMBL/GenBank/DDBJ databases">
        <authorList>
            <person name="Rombauts S."/>
        </authorList>
    </citation>
    <scope>NUCLEOTIDE SEQUENCE</scope>
    <source>
        <strain evidence="23">London</strain>
    </source>
</reference>
<keyword evidence="9" id="KW-0812">Transmembrane</keyword>
<dbReference type="GO" id="GO:0046872">
    <property type="term" value="F:metal ion binding"/>
    <property type="evidence" value="ECO:0007669"/>
    <property type="project" value="UniProtKB-KW"/>
</dbReference>
<keyword evidence="13" id="KW-1133">Transmembrane helix</keyword>
<keyword evidence="8" id="KW-0808">Transferase</keyword>
<sequence length="721" mass="83454">MDCLHGVWLIQKNETHFVSAFLSKEASSINCQVFTLPFGCYCHIGSNLFPVRESFHWSGYAETIVISNTQSKSIETIKDCNHYNCFDVYLCNPDDGILKAYLYPVKKYQDSEGVYISGNFTEEFYQLTEAVFDSPYFVNDPNLACIFIPTIDTLKQSNLRLDETSKVFASLSHWNGDGKNHLIFNFLPGSFPDYNRRLDVAIGRAMLTSGGFDSWSFRPQFDVSVPVFSPLSNQYIIRSKEDEDKLVVEQRHWLVMSPQNDLINPIAKKMFSQMDSDISDKVIVLESRCDSLVNFSTWRCNSQRNLKLHYPEVLTQSDFCLIMKTAFLGSPLLSDALMMGCIPVILMDNYVLPFQDKIDWRSISVQISENAMDRVIDILGNISINRILEMREQGLYIWRRYFSSIKSIVSSTLSVINERLFPQSVISRFEWNRPKIASHLKPLSLINPKLSSRPYQGFTAVILTYDRVESLFQVMHRVVQAQSCVKVLVIWNNQEKEPPQPSEWPKISVPLKIIKTKQNKLSNRFYPYKDIETEAILAIDDDIIMLTPDELEFGFQVWREFADRIVGFPSRVHRWNNFTKQYRYESEWTNDISMVLTGAAFYHKYYNYLYTFEMPKKIKEQVDNQMNCEDIAMNFLVSNVTGKAPIKVAPRKKFRCPECVNGGMLSKDVLHHLNARSKCINEFTAIYGAMPCETIEFRADPVLFKDNLPEKLKKFHHIGNL</sequence>
<feature type="domain" description="Glycosyl transferase 64" evidence="21">
    <location>
        <begin position="458"/>
        <end position="704"/>
    </location>
</feature>
<evidence type="ECO:0000256" key="9">
    <source>
        <dbReference type="ARBA" id="ARBA00022692"/>
    </source>
</evidence>
<keyword evidence="15" id="KW-0472">Membrane</keyword>
<evidence type="ECO:0000256" key="1">
    <source>
        <dbReference type="ARBA" id="ARBA00001936"/>
    </source>
</evidence>
<evidence type="ECO:0000256" key="19">
    <source>
        <dbReference type="ARBA" id="ARBA00069568"/>
    </source>
</evidence>
<accession>T1K7V5</accession>
<keyword evidence="12" id="KW-0735">Signal-anchor</keyword>
<evidence type="ECO:0000256" key="18">
    <source>
        <dbReference type="ARBA" id="ARBA00023211"/>
    </source>
</evidence>
<comment type="similarity">
    <text evidence="5">Belongs to the glycosyltransferase 47 family.</text>
</comment>
<keyword evidence="11" id="KW-0256">Endoplasmic reticulum</keyword>
<keyword evidence="17" id="KW-0325">Glycoprotein</keyword>
<dbReference type="GO" id="GO:0005789">
    <property type="term" value="C:endoplasmic reticulum membrane"/>
    <property type="evidence" value="ECO:0007669"/>
    <property type="project" value="UniProtKB-SubCell"/>
</dbReference>
<evidence type="ECO:0000256" key="7">
    <source>
        <dbReference type="ARBA" id="ARBA00022676"/>
    </source>
</evidence>
<evidence type="ECO:0000256" key="13">
    <source>
        <dbReference type="ARBA" id="ARBA00022989"/>
    </source>
</evidence>
<comment type="cofactor">
    <cofactor evidence="1">
        <name>Mn(2+)</name>
        <dbReference type="ChEBI" id="CHEBI:29035"/>
    </cofactor>
</comment>
<dbReference type="eggNOG" id="KOG1022">
    <property type="taxonomic scope" value="Eukaryota"/>
</dbReference>
<evidence type="ECO:0000256" key="5">
    <source>
        <dbReference type="ARBA" id="ARBA00010271"/>
    </source>
</evidence>
<organism evidence="22 23">
    <name type="scientific">Tetranychus urticae</name>
    <name type="common">Two-spotted spider mite</name>
    <dbReference type="NCBI Taxonomy" id="32264"/>
    <lineage>
        <taxon>Eukaryota</taxon>
        <taxon>Metazoa</taxon>
        <taxon>Ecdysozoa</taxon>
        <taxon>Arthropoda</taxon>
        <taxon>Chelicerata</taxon>
        <taxon>Arachnida</taxon>
        <taxon>Acari</taxon>
        <taxon>Acariformes</taxon>
        <taxon>Trombidiformes</taxon>
        <taxon>Prostigmata</taxon>
        <taxon>Eleutherengona</taxon>
        <taxon>Raphignathae</taxon>
        <taxon>Tetranychoidea</taxon>
        <taxon>Tetranychidae</taxon>
        <taxon>Tetranychus</taxon>
    </lineage>
</organism>
<evidence type="ECO:0000259" key="20">
    <source>
        <dbReference type="Pfam" id="PF03016"/>
    </source>
</evidence>
<dbReference type="STRING" id="32264.T1K7V5"/>
<dbReference type="EnsemblMetazoa" id="tetur06g05690.1">
    <property type="protein sequence ID" value="tetur06g05690.1"/>
    <property type="gene ID" value="tetur06g05690"/>
</dbReference>
<evidence type="ECO:0000256" key="4">
    <source>
        <dbReference type="ARBA" id="ARBA00004922"/>
    </source>
</evidence>
<dbReference type="FunFam" id="3.90.550.10:FF:000035">
    <property type="entry name" value="Putative Exostosin-2"/>
    <property type="match status" value="1"/>
</dbReference>
<evidence type="ECO:0000256" key="15">
    <source>
        <dbReference type="ARBA" id="ARBA00023136"/>
    </source>
</evidence>
<evidence type="ECO:0000256" key="6">
    <source>
        <dbReference type="ARBA" id="ARBA00012194"/>
    </source>
</evidence>
<dbReference type="Pfam" id="PF03016">
    <property type="entry name" value="Exostosin_GT47"/>
    <property type="match status" value="1"/>
</dbReference>
<keyword evidence="7" id="KW-0328">Glycosyltransferase</keyword>
<name>T1K7V5_TETUR</name>
<evidence type="ECO:0000256" key="8">
    <source>
        <dbReference type="ARBA" id="ARBA00022679"/>
    </source>
</evidence>
<dbReference type="InterPro" id="IPR040911">
    <property type="entry name" value="Exostosin_GT47"/>
</dbReference>
<dbReference type="InterPro" id="IPR004263">
    <property type="entry name" value="Exostosin"/>
</dbReference>
<dbReference type="GO" id="GO:0000139">
    <property type="term" value="C:Golgi membrane"/>
    <property type="evidence" value="ECO:0007669"/>
    <property type="project" value="UniProtKB-SubCell"/>
</dbReference>
<dbReference type="InterPro" id="IPR015338">
    <property type="entry name" value="GT64_dom"/>
</dbReference>
<dbReference type="EC" id="2.4.1.224" evidence="6"/>
<evidence type="ECO:0000256" key="17">
    <source>
        <dbReference type="ARBA" id="ARBA00023180"/>
    </source>
</evidence>
<evidence type="ECO:0000313" key="23">
    <source>
        <dbReference type="Proteomes" id="UP000015104"/>
    </source>
</evidence>
<dbReference type="Pfam" id="PF09258">
    <property type="entry name" value="Glyco_transf_64"/>
    <property type="match status" value="1"/>
</dbReference>
<evidence type="ECO:0000313" key="22">
    <source>
        <dbReference type="EnsemblMetazoa" id="tetur06g05690.1"/>
    </source>
</evidence>
<dbReference type="AlphaFoldDB" id="T1K7V5"/>
<feature type="domain" description="Exostosin GT47" evidence="20">
    <location>
        <begin position="98"/>
        <end position="380"/>
    </location>
</feature>
<evidence type="ECO:0000256" key="2">
    <source>
        <dbReference type="ARBA" id="ARBA00004323"/>
    </source>
</evidence>
<proteinExistence type="inferred from homology"/>
<dbReference type="HOGENOM" id="CLU_013906_4_1_1"/>
<keyword evidence="14" id="KW-0333">Golgi apparatus</keyword>
<comment type="pathway">
    <text evidence="4">Protein modification; protein glycosylation.</text>
</comment>
<dbReference type="EMBL" id="CAEY01001813">
    <property type="status" value="NOT_ANNOTATED_CDS"/>
    <property type="molecule type" value="Genomic_DNA"/>
</dbReference>
<dbReference type="PANTHER" id="PTHR48261">
    <property type="entry name" value="ACETYLGLUCOSAMINYLTRANSFERASE"/>
    <property type="match status" value="1"/>
</dbReference>
<keyword evidence="18" id="KW-0464">Manganese</keyword>
<reference evidence="22" key="2">
    <citation type="submission" date="2015-06" db="UniProtKB">
        <authorList>
            <consortium name="EnsemblMetazoa"/>
        </authorList>
    </citation>
    <scope>IDENTIFICATION</scope>
</reference>
<dbReference type="GO" id="GO:0050508">
    <property type="term" value="F:glucuronosyl-N-acetylglucosaminyl-proteoglycan 4-alpha-N-acetylglucosaminyltransferase activity"/>
    <property type="evidence" value="ECO:0007669"/>
    <property type="project" value="UniProtKB-EC"/>
</dbReference>
<dbReference type="GO" id="GO:0015020">
    <property type="term" value="F:glucuronosyltransferase activity"/>
    <property type="evidence" value="ECO:0007669"/>
    <property type="project" value="UniProtKB-ARBA"/>
</dbReference>